<dbReference type="InterPro" id="IPR045026">
    <property type="entry name" value="LIMYB"/>
</dbReference>
<dbReference type="PANTHER" id="PTHR47584:SF14">
    <property type="entry name" value="L10-INTERACTING MYB DOMAIN-CONTAINING PROTEIN-LIKE"/>
    <property type="match status" value="1"/>
</dbReference>
<feature type="region of interest" description="Disordered" evidence="1">
    <location>
        <begin position="226"/>
        <end position="248"/>
    </location>
</feature>
<feature type="domain" description="Myb/SANT-like" evidence="2">
    <location>
        <begin position="17"/>
        <end position="109"/>
    </location>
</feature>
<reference evidence="3" key="2">
    <citation type="submission" date="2020-08" db="EMBL/GenBank/DDBJ databases">
        <title>Plant Genome Project.</title>
        <authorList>
            <person name="Zhang R.-G."/>
        </authorList>
    </citation>
    <scope>NUCLEOTIDE SEQUENCE</scope>
    <source>
        <strain evidence="3">Huo1</strain>
        <tissue evidence="3">Leaf</tissue>
    </source>
</reference>
<keyword evidence="4" id="KW-1185">Reference proteome</keyword>
<dbReference type="OrthoDB" id="928782at2759"/>
<sequence>MAYQPKSQDEYLYHGIWTDEHDTLILTSILREKQLHKFKGTVIPHEFLYEAEATIEEETGTRVNRDDIYNRLQFLEHRYQTFKSLVEHLNTRFEPSSNKVFASEKTWTAILKKNDFAGAYTKNGEPEFKLLKMLFSGDINVSENDIETIVLSDTTIDLNPDVDEGQCEDYVSGYNHDSHLLPRKLFNESSHSRDCESSNSMEIRDRELGQRPENFIYHDFDNAPTRTVDSSNSSSCASSNPTLWWRRP</sequence>
<evidence type="ECO:0000313" key="3">
    <source>
        <dbReference type="EMBL" id="KAG6396785.1"/>
    </source>
</evidence>
<dbReference type="Proteomes" id="UP000298416">
    <property type="component" value="Unassembled WGS sequence"/>
</dbReference>
<organism evidence="3">
    <name type="scientific">Salvia splendens</name>
    <name type="common">Scarlet sage</name>
    <dbReference type="NCBI Taxonomy" id="180675"/>
    <lineage>
        <taxon>Eukaryota</taxon>
        <taxon>Viridiplantae</taxon>
        <taxon>Streptophyta</taxon>
        <taxon>Embryophyta</taxon>
        <taxon>Tracheophyta</taxon>
        <taxon>Spermatophyta</taxon>
        <taxon>Magnoliopsida</taxon>
        <taxon>eudicotyledons</taxon>
        <taxon>Gunneridae</taxon>
        <taxon>Pentapetalae</taxon>
        <taxon>asterids</taxon>
        <taxon>lamiids</taxon>
        <taxon>Lamiales</taxon>
        <taxon>Lamiaceae</taxon>
        <taxon>Nepetoideae</taxon>
        <taxon>Mentheae</taxon>
        <taxon>Salviinae</taxon>
        <taxon>Salvia</taxon>
        <taxon>Salvia subgen. Calosphace</taxon>
        <taxon>core Calosphace</taxon>
    </lineage>
</organism>
<feature type="compositionally biased region" description="Low complexity" evidence="1">
    <location>
        <begin position="230"/>
        <end position="240"/>
    </location>
</feature>
<accession>A0A8X8WLL5</accession>
<evidence type="ECO:0000259" key="2">
    <source>
        <dbReference type="Pfam" id="PF12776"/>
    </source>
</evidence>
<dbReference type="Pfam" id="PF12776">
    <property type="entry name" value="Myb_DNA-bind_3"/>
    <property type="match status" value="1"/>
</dbReference>
<protein>
    <recommendedName>
        <fullName evidence="2">Myb/SANT-like domain-containing protein</fullName>
    </recommendedName>
</protein>
<reference evidence="3" key="1">
    <citation type="submission" date="2018-01" db="EMBL/GenBank/DDBJ databases">
        <authorList>
            <person name="Mao J.F."/>
        </authorList>
    </citation>
    <scope>NUCLEOTIDE SEQUENCE</scope>
    <source>
        <strain evidence="3">Huo1</strain>
        <tissue evidence="3">Leaf</tissue>
    </source>
</reference>
<gene>
    <name evidence="3" type="ORF">SASPL_142942</name>
</gene>
<dbReference type="InterPro" id="IPR024752">
    <property type="entry name" value="Myb/SANT-like_dom"/>
</dbReference>
<evidence type="ECO:0000256" key="1">
    <source>
        <dbReference type="SAM" id="MobiDB-lite"/>
    </source>
</evidence>
<name>A0A8X8WLL5_SALSN</name>
<dbReference type="EMBL" id="PNBA02000016">
    <property type="protein sequence ID" value="KAG6396785.1"/>
    <property type="molecule type" value="Genomic_DNA"/>
</dbReference>
<dbReference type="PANTHER" id="PTHR47584">
    <property type="match status" value="1"/>
</dbReference>
<proteinExistence type="predicted"/>
<evidence type="ECO:0000313" key="4">
    <source>
        <dbReference type="Proteomes" id="UP000298416"/>
    </source>
</evidence>
<dbReference type="AlphaFoldDB" id="A0A8X8WLL5"/>
<comment type="caution">
    <text evidence="3">The sequence shown here is derived from an EMBL/GenBank/DDBJ whole genome shotgun (WGS) entry which is preliminary data.</text>
</comment>